<proteinExistence type="predicted"/>
<dbReference type="RefSeq" id="WP_009581326.1">
    <property type="nucleotide sequence ID" value="NZ_AMZN01000055.1"/>
</dbReference>
<protein>
    <submittedName>
        <fullName evidence="1">Uncharacterized protein</fullName>
    </submittedName>
</protein>
<dbReference type="AlphaFoldDB" id="L8JS03"/>
<gene>
    <name evidence="1" type="ORF">C900_03919</name>
</gene>
<reference evidence="1 2" key="1">
    <citation type="submission" date="2012-12" db="EMBL/GenBank/DDBJ databases">
        <title>Genome assembly of Fulvivirga imtechensis AK7.</title>
        <authorList>
            <person name="Nupur N."/>
            <person name="Khatri I."/>
            <person name="Kumar R."/>
            <person name="Subramanian S."/>
            <person name="Pinnaka A."/>
        </authorList>
    </citation>
    <scope>NUCLEOTIDE SEQUENCE [LARGE SCALE GENOMIC DNA]</scope>
    <source>
        <strain evidence="1 2">AK7</strain>
    </source>
</reference>
<accession>L8JS03</accession>
<dbReference type="Proteomes" id="UP000011135">
    <property type="component" value="Unassembled WGS sequence"/>
</dbReference>
<keyword evidence="2" id="KW-1185">Reference proteome</keyword>
<dbReference type="EMBL" id="AMZN01000055">
    <property type="protein sequence ID" value="ELR70234.1"/>
    <property type="molecule type" value="Genomic_DNA"/>
</dbReference>
<comment type="caution">
    <text evidence="1">The sequence shown here is derived from an EMBL/GenBank/DDBJ whole genome shotgun (WGS) entry which is preliminary data.</text>
</comment>
<organism evidence="1 2">
    <name type="scientific">Fulvivirga imtechensis AK7</name>
    <dbReference type="NCBI Taxonomy" id="1237149"/>
    <lineage>
        <taxon>Bacteria</taxon>
        <taxon>Pseudomonadati</taxon>
        <taxon>Bacteroidota</taxon>
        <taxon>Cytophagia</taxon>
        <taxon>Cytophagales</taxon>
        <taxon>Fulvivirgaceae</taxon>
        <taxon>Fulvivirga</taxon>
    </lineage>
</organism>
<name>L8JS03_9BACT</name>
<sequence length="134" mass="14819">MIILLSTFVPLLAGECSGINLASYNGEQRVLTHSKTQAYGRLLEWMEDADLTIRQADPEQGTLVASERIQVHQGIVRQSVVITLTINISNNGYAYRFSGNIPESSQASREFNRRCVNLAEAIKHAIDGKETGLQ</sequence>
<evidence type="ECO:0000313" key="1">
    <source>
        <dbReference type="EMBL" id="ELR70234.1"/>
    </source>
</evidence>
<evidence type="ECO:0000313" key="2">
    <source>
        <dbReference type="Proteomes" id="UP000011135"/>
    </source>
</evidence>